<dbReference type="GO" id="GO:0005886">
    <property type="term" value="C:plasma membrane"/>
    <property type="evidence" value="ECO:0007669"/>
    <property type="project" value="UniProtKB-SubCell"/>
</dbReference>
<dbReference type="PROSITE" id="PS00211">
    <property type="entry name" value="ABC_TRANSPORTER_1"/>
    <property type="match status" value="1"/>
</dbReference>
<evidence type="ECO:0000256" key="9">
    <source>
        <dbReference type="ARBA" id="ARBA00022989"/>
    </source>
</evidence>
<feature type="transmembrane region" description="Helical" evidence="12">
    <location>
        <begin position="290"/>
        <end position="308"/>
    </location>
</feature>
<protein>
    <submittedName>
        <fullName evidence="15">ABC transporter ATP-binding protein</fullName>
    </submittedName>
</protein>
<dbReference type="OrthoDB" id="9806127at2"/>
<dbReference type="GO" id="GO:0005524">
    <property type="term" value="F:ATP binding"/>
    <property type="evidence" value="ECO:0007669"/>
    <property type="project" value="UniProtKB-KW"/>
</dbReference>
<dbReference type="FunFam" id="3.40.50.300:FF:000221">
    <property type="entry name" value="Multidrug ABC transporter ATP-binding protein"/>
    <property type="match status" value="1"/>
</dbReference>
<keyword evidence="3" id="KW-1003">Cell membrane</keyword>
<keyword evidence="9 12" id="KW-1133">Transmembrane helix</keyword>
<dbReference type="InterPro" id="IPR003439">
    <property type="entry name" value="ABC_transporter-like_ATP-bd"/>
</dbReference>
<comment type="caution">
    <text evidence="15">The sequence shown here is derived from an EMBL/GenBank/DDBJ whole genome shotgun (WGS) entry which is preliminary data.</text>
</comment>
<keyword evidence="7 15" id="KW-0067">ATP-binding</keyword>
<evidence type="ECO:0000256" key="3">
    <source>
        <dbReference type="ARBA" id="ARBA00022475"/>
    </source>
</evidence>
<organism evidence="15 16">
    <name type="scientific">Corynebacterium canis</name>
    <dbReference type="NCBI Taxonomy" id="679663"/>
    <lineage>
        <taxon>Bacteria</taxon>
        <taxon>Bacillati</taxon>
        <taxon>Actinomycetota</taxon>
        <taxon>Actinomycetes</taxon>
        <taxon>Mycobacteriales</taxon>
        <taxon>Corynebacteriaceae</taxon>
        <taxon>Corynebacterium</taxon>
    </lineage>
</organism>
<feature type="transmembrane region" description="Helical" evidence="12">
    <location>
        <begin position="26"/>
        <end position="48"/>
    </location>
</feature>
<dbReference type="PANTHER" id="PTHR24221">
    <property type="entry name" value="ATP-BINDING CASSETTE SUB-FAMILY B"/>
    <property type="match status" value="1"/>
</dbReference>
<evidence type="ECO:0000259" key="13">
    <source>
        <dbReference type="PROSITE" id="PS50893"/>
    </source>
</evidence>
<evidence type="ECO:0000256" key="8">
    <source>
        <dbReference type="ARBA" id="ARBA00022967"/>
    </source>
</evidence>
<feature type="transmembrane region" description="Helical" evidence="12">
    <location>
        <begin position="171"/>
        <end position="188"/>
    </location>
</feature>
<keyword evidence="5 12" id="KW-0812">Transmembrane</keyword>
<evidence type="ECO:0000313" key="15">
    <source>
        <dbReference type="EMBL" id="TWT24954.1"/>
    </source>
</evidence>
<evidence type="ECO:0000256" key="11">
    <source>
        <dbReference type="ARBA" id="ARBA00023455"/>
    </source>
</evidence>
<accession>A0A5C5UFG7</accession>
<keyword evidence="4" id="KW-0997">Cell inner membrane</keyword>
<feature type="domain" description="ABC transmembrane type-1" evidence="14">
    <location>
        <begin position="27"/>
        <end position="315"/>
    </location>
</feature>
<sequence>MNDAGPDYRSALRLVRAHMDGHWARLAAAAVLAICSAMFEIILASLVWQALAAIIERTEPAPVDTGRIIGALAFFALISVIAQQVFFGLSTAVSHLVAFDVLATIRKRLGSTWVATPVGRLSQQHSASAKTQAIDHCERLEVFIAHAVPETTASVAVWIVVTIWLFTVNPWLTLATIALIPVAFYTMLRAMRANGHRMGEWVAATGEMNAAIMDFLTALPVVRTFNRIGDSHERTATAVRRNAQLQSDWGRAFVPWGSPFSTLVVSGLVLITPIGIWLYQAGSVDGTELALFFVLGPIYSLPLVKIFYRMTALPLLASGAQEIAAALADADQKEADYAPAEDLTHEIKFENVSFAYEPGHEVLKDISFTIPAGTTTALVGHSGSGKSTLAELLLRFHSPASGTISIGGRDVDTLSDADLYRNIAAVFQRPMLQAGSIRANLTLAKPEASEQECSAALNAAELQQVIAELPDGLDTHLGESGEGLSGGQKQRLAIARALLADRPIVILDEPTAATDAETELMLQRSMSTLLSGTTNLIIAHRLRTIVNADQIIVLEQGKIAERGTHDELVASGGIYAHMWADHTAASDVALRGTKEQA</sequence>
<dbReference type="Gene3D" id="1.20.1560.10">
    <property type="entry name" value="ABC transporter type 1, transmembrane domain"/>
    <property type="match status" value="1"/>
</dbReference>
<feature type="transmembrane region" description="Helical" evidence="12">
    <location>
        <begin position="260"/>
        <end position="278"/>
    </location>
</feature>
<proteinExistence type="inferred from homology"/>
<dbReference type="InterPro" id="IPR017871">
    <property type="entry name" value="ABC_transporter-like_CS"/>
</dbReference>
<dbReference type="GO" id="GO:0016887">
    <property type="term" value="F:ATP hydrolysis activity"/>
    <property type="evidence" value="ECO:0007669"/>
    <property type="project" value="InterPro"/>
</dbReference>
<dbReference type="EMBL" id="VOHM01000014">
    <property type="protein sequence ID" value="TWT24954.1"/>
    <property type="molecule type" value="Genomic_DNA"/>
</dbReference>
<evidence type="ECO:0000256" key="7">
    <source>
        <dbReference type="ARBA" id="ARBA00022840"/>
    </source>
</evidence>
<dbReference type="SMART" id="SM00382">
    <property type="entry name" value="AAA"/>
    <property type="match status" value="1"/>
</dbReference>
<dbReference type="Proteomes" id="UP000320791">
    <property type="component" value="Unassembled WGS sequence"/>
</dbReference>
<dbReference type="InterPro" id="IPR027417">
    <property type="entry name" value="P-loop_NTPase"/>
</dbReference>
<evidence type="ECO:0000256" key="2">
    <source>
        <dbReference type="ARBA" id="ARBA00022448"/>
    </source>
</evidence>
<evidence type="ECO:0000256" key="10">
    <source>
        <dbReference type="ARBA" id="ARBA00023136"/>
    </source>
</evidence>
<keyword evidence="6" id="KW-0547">Nucleotide-binding</keyword>
<dbReference type="GO" id="GO:0140359">
    <property type="term" value="F:ABC-type transporter activity"/>
    <property type="evidence" value="ECO:0007669"/>
    <property type="project" value="InterPro"/>
</dbReference>
<dbReference type="PANTHER" id="PTHR24221:SF654">
    <property type="entry name" value="ATP-BINDING CASSETTE SUB-FAMILY B MEMBER 6"/>
    <property type="match status" value="1"/>
</dbReference>
<dbReference type="SUPFAM" id="SSF52540">
    <property type="entry name" value="P-loop containing nucleoside triphosphate hydrolases"/>
    <property type="match status" value="1"/>
</dbReference>
<evidence type="ECO:0000256" key="4">
    <source>
        <dbReference type="ARBA" id="ARBA00022519"/>
    </source>
</evidence>
<evidence type="ECO:0000256" key="1">
    <source>
        <dbReference type="ARBA" id="ARBA00004429"/>
    </source>
</evidence>
<dbReference type="InterPro" id="IPR036640">
    <property type="entry name" value="ABC1_TM_sf"/>
</dbReference>
<dbReference type="InterPro" id="IPR011527">
    <property type="entry name" value="ABC1_TM_dom"/>
</dbReference>
<feature type="domain" description="ABC transporter" evidence="13">
    <location>
        <begin position="347"/>
        <end position="581"/>
    </location>
</feature>
<keyword evidence="8" id="KW-1278">Translocase</keyword>
<evidence type="ECO:0000256" key="6">
    <source>
        <dbReference type="ARBA" id="ARBA00022741"/>
    </source>
</evidence>
<feature type="transmembrane region" description="Helical" evidence="12">
    <location>
        <begin position="68"/>
        <end position="99"/>
    </location>
</feature>
<dbReference type="Pfam" id="PF00664">
    <property type="entry name" value="ABC_membrane"/>
    <property type="match status" value="1"/>
</dbReference>
<evidence type="ECO:0000256" key="12">
    <source>
        <dbReference type="SAM" id="Phobius"/>
    </source>
</evidence>
<evidence type="ECO:0000259" key="14">
    <source>
        <dbReference type="PROSITE" id="PS50929"/>
    </source>
</evidence>
<dbReference type="InterPro" id="IPR039421">
    <property type="entry name" value="Type_1_exporter"/>
</dbReference>
<keyword evidence="16" id="KW-1185">Reference proteome</keyword>
<name>A0A5C5UFG7_9CORY</name>
<dbReference type="PROSITE" id="PS50893">
    <property type="entry name" value="ABC_TRANSPORTER_2"/>
    <property type="match status" value="1"/>
</dbReference>
<dbReference type="Gene3D" id="3.40.50.300">
    <property type="entry name" value="P-loop containing nucleotide triphosphate hydrolases"/>
    <property type="match status" value="1"/>
</dbReference>
<dbReference type="SUPFAM" id="SSF90123">
    <property type="entry name" value="ABC transporter transmembrane region"/>
    <property type="match status" value="1"/>
</dbReference>
<evidence type="ECO:0000256" key="5">
    <source>
        <dbReference type="ARBA" id="ARBA00022692"/>
    </source>
</evidence>
<dbReference type="PROSITE" id="PS50929">
    <property type="entry name" value="ABC_TM1F"/>
    <property type="match status" value="1"/>
</dbReference>
<keyword evidence="10 12" id="KW-0472">Membrane</keyword>
<gene>
    <name evidence="15" type="ORF">FRX94_07380</name>
</gene>
<keyword evidence="2" id="KW-0813">Transport</keyword>
<reference evidence="15 16" key="1">
    <citation type="submission" date="2019-08" db="EMBL/GenBank/DDBJ databases">
        <authorList>
            <person name="Lei W."/>
        </authorList>
    </citation>
    <scope>NUCLEOTIDE SEQUENCE [LARGE SCALE GENOMIC DNA]</scope>
    <source>
        <strain evidence="15 16">CCUG 58627</strain>
    </source>
</reference>
<evidence type="ECO:0000313" key="16">
    <source>
        <dbReference type="Proteomes" id="UP000320791"/>
    </source>
</evidence>
<dbReference type="RefSeq" id="WP_146324490.1">
    <property type="nucleotide sequence ID" value="NZ_BAABLR010000071.1"/>
</dbReference>
<dbReference type="Pfam" id="PF00005">
    <property type="entry name" value="ABC_tran"/>
    <property type="match status" value="1"/>
</dbReference>
<dbReference type="InterPro" id="IPR003593">
    <property type="entry name" value="AAA+_ATPase"/>
</dbReference>
<comment type="similarity">
    <text evidence="11">Belongs to the ABC transporter superfamily. Siderophore-Fe(3+) uptake transporter (SIUT) (TC 3.A.1.21) family.</text>
</comment>
<comment type="subcellular location">
    <subcellularLocation>
        <location evidence="1">Cell inner membrane</location>
        <topology evidence="1">Multi-pass membrane protein</topology>
    </subcellularLocation>
</comment>
<dbReference type="AlphaFoldDB" id="A0A5C5UFG7"/>